<organism evidence="2">
    <name type="scientific">freshwater metagenome</name>
    <dbReference type="NCBI Taxonomy" id="449393"/>
    <lineage>
        <taxon>unclassified sequences</taxon>
        <taxon>metagenomes</taxon>
        <taxon>ecological metagenomes</taxon>
    </lineage>
</organism>
<dbReference type="Pfam" id="PF06739">
    <property type="entry name" value="SBBP"/>
    <property type="match status" value="5"/>
</dbReference>
<dbReference type="Gene3D" id="2.120.10.30">
    <property type="entry name" value="TolB, C-terminal domain"/>
    <property type="match status" value="1"/>
</dbReference>
<dbReference type="Gene3D" id="2.40.10.500">
    <property type="match status" value="1"/>
</dbReference>
<evidence type="ECO:0000313" key="3">
    <source>
        <dbReference type="EMBL" id="CAB5067095.1"/>
    </source>
</evidence>
<dbReference type="Gene3D" id="2.80.10.50">
    <property type="match status" value="1"/>
</dbReference>
<dbReference type="PANTHER" id="PTHR35580">
    <property type="entry name" value="CELL SURFACE GLYCOPROTEIN (S-LAYER PROTEIN)-LIKE PROTEIN"/>
    <property type="match status" value="1"/>
</dbReference>
<dbReference type="InterPro" id="IPR052918">
    <property type="entry name" value="Motility_Chemotaxis_Reg"/>
</dbReference>
<dbReference type="EMBL" id="CAFBPN010000074">
    <property type="protein sequence ID" value="CAB5026434.1"/>
    <property type="molecule type" value="Genomic_DNA"/>
</dbReference>
<feature type="compositionally biased region" description="Low complexity" evidence="1">
    <location>
        <begin position="152"/>
        <end position="165"/>
    </location>
</feature>
<dbReference type="InterPro" id="IPR010620">
    <property type="entry name" value="SBBP_repeat"/>
</dbReference>
<protein>
    <submittedName>
        <fullName evidence="2">Unannotated protein</fullName>
    </submittedName>
</protein>
<dbReference type="EMBL" id="CAFBQU010000047">
    <property type="protein sequence ID" value="CAB5067095.1"/>
    <property type="molecule type" value="Genomic_DNA"/>
</dbReference>
<name>A0A6J7RCE8_9ZZZZ</name>
<dbReference type="PROSITE" id="PS51257">
    <property type="entry name" value="PROKAR_LIPOPROTEIN"/>
    <property type="match status" value="1"/>
</dbReference>
<dbReference type="PANTHER" id="PTHR35580:SF1">
    <property type="entry name" value="PHYTASE-LIKE DOMAIN-CONTAINING PROTEIN"/>
    <property type="match status" value="1"/>
</dbReference>
<dbReference type="AlphaFoldDB" id="A0A6J7RCE8"/>
<evidence type="ECO:0000256" key="1">
    <source>
        <dbReference type="SAM" id="MobiDB-lite"/>
    </source>
</evidence>
<dbReference type="InterPro" id="IPR011042">
    <property type="entry name" value="6-blade_b-propeller_TolB-like"/>
</dbReference>
<reference evidence="2" key="1">
    <citation type="submission" date="2020-05" db="EMBL/GenBank/DDBJ databases">
        <authorList>
            <person name="Chiriac C."/>
            <person name="Salcher M."/>
            <person name="Ghai R."/>
            <person name="Kavagutti S V."/>
        </authorList>
    </citation>
    <scope>NUCLEOTIDE SEQUENCE</scope>
</reference>
<accession>A0A6J7RCE8</accession>
<dbReference type="SUPFAM" id="SSF101898">
    <property type="entry name" value="NHL repeat"/>
    <property type="match status" value="1"/>
</dbReference>
<sequence>MGKFLSKCVLAAAAVGVVMAMGSCGNDSSRGRNALVAAGSSCEKAGQVSKTSGIQVVCASTNAGKIWYQTKTAKGKAVSCTVFGKVRNKANVVWVCGVSGGKKTWRATAPLPVAVITASPVIESTKQDTSAVTVIPDNNVLADPKIPDDSTRTSSTTTEPTPAVEPATTIPRKVIASGIKQFGTEFADGIGAVTTDAQGNVFVAGFTHGSLVNNQANYGLGDVFVAKFDDEGTKIWIKQFGTNGSESPSGIVVDTGGNIFVTGMTTGLFNPEGRGGNYDIFLARLDADGNQIWIHQVGAFKHDFASSVAVDSQKNIYVVGDTYNSLEEGVTLGGTSDVVFTKFDFEGKRLWIKQFGSSVTDSAKSVVVDSRDNVYIAGETAGALAENQLSSGTTDTFITKFNADGNRIWLKQFGGTARDTPWSMTIDQTDNLYVAGFTNGALATKTNFGSTDIFATKFDSSGNQFWTKQLGTPDQELVRSIAVGKNGDIYIVGATKGTFVASSPNAGGSDIFIATLNADGEQQLTRQIGTTSDDQAWAVDVSNDGNLYVGGVVGGVFPGQISAGLTDSVLLINP</sequence>
<gene>
    <name evidence="2" type="ORF">UFOPK4098_01180</name>
    <name evidence="3" type="ORF">UFOPK4347_01380</name>
</gene>
<evidence type="ECO:0000313" key="2">
    <source>
        <dbReference type="EMBL" id="CAB5026434.1"/>
    </source>
</evidence>
<feature type="region of interest" description="Disordered" evidence="1">
    <location>
        <begin position="142"/>
        <end position="165"/>
    </location>
</feature>
<proteinExistence type="predicted"/>